<feature type="non-terminal residue" evidence="2">
    <location>
        <position position="112"/>
    </location>
</feature>
<evidence type="ECO:0008006" key="4">
    <source>
        <dbReference type="Google" id="ProtNLM"/>
    </source>
</evidence>
<dbReference type="EMBL" id="CAUYUJ010016992">
    <property type="protein sequence ID" value="CAK0870738.1"/>
    <property type="molecule type" value="Genomic_DNA"/>
</dbReference>
<protein>
    <recommendedName>
        <fullName evidence="4">RRM domain-containing protein</fullName>
    </recommendedName>
</protein>
<organism evidence="2 3">
    <name type="scientific">Prorocentrum cordatum</name>
    <dbReference type="NCBI Taxonomy" id="2364126"/>
    <lineage>
        <taxon>Eukaryota</taxon>
        <taxon>Sar</taxon>
        <taxon>Alveolata</taxon>
        <taxon>Dinophyceae</taxon>
        <taxon>Prorocentrales</taxon>
        <taxon>Prorocentraceae</taxon>
        <taxon>Prorocentrum</taxon>
    </lineage>
</organism>
<gene>
    <name evidence="2" type="ORF">PCOR1329_LOCUS56761</name>
</gene>
<dbReference type="Proteomes" id="UP001189429">
    <property type="component" value="Unassembled WGS sequence"/>
</dbReference>
<sequence>MDSIYPSVRLSEVPVEYTEEVIVELHEASGLTADILTEIVLLEPADASSATRCVVLKYADQASAETAVQVLQGRAVRPRSGRPKVLQAELVHAGGDASGEFEVPAEGEPEAQ</sequence>
<keyword evidence="3" id="KW-1185">Reference proteome</keyword>
<feature type="region of interest" description="Disordered" evidence="1">
    <location>
        <begin position="93"/>
        <end position="112"/>
    </location>
</feature>
<evidence type="ECO:0000313" key="2">
    <source>
        <dbReference type="EMBL" id="CAK0870738.1"/>
    </source>
</evidence>
<proteinExistence type="predicted"/>
<name>A0ABN9VCD5_9DINO</name>
<feature type="compositionally biased region" description="Acidic residues" evidence="1">
    <location>
        <begin position="103"/>
        <end position="112"/>
    </location>
</feature>
<accession>A0ABN9VCD5</accession>
<comment type="caution">
    <text evidence="2">The sequence shown here is derived from an EMBL/GenBank/DDBJ whole genome shotgun (WGS) entry which is preliminary data.</text>
</comment>
<evidence type="ECO:0000256" key="1">
    <source>
        <dbReference type="SAM" id="MobiDB-lite"/>
    </source>
</evidence>
<evidence type="ECO:0000313" key="3">
    <source>
        <dbReference type="Proteomes" id="UP001189429"/>
    </source>
</evidence>
<reference evidence="2" key="1">
    <citation type="submission" date="2023-10" db="EMBL/GenBank/DDBJ databases">
        <authorList>
            <person name="Chen Y."/>
            <person name="Shah S."/>
            <person name="Dougan E. K."/>
            <person name="Thang M."/>
            <person name="Chan C."/>
        </authorList>
    </citation>
    <scope>NUCLEOTIDE SEQUENCE [LARGE SCALE GENOMIC DNA]</scope>
</reference>